<dbReference type="OrthoDB" id="25002at2759"/>
<dbReference type="CDD" id="cd00043">
    <property type="entry name" value="CYCLIN_SF"/>
    <property type="match status" value="1"/>
</dbReference>
<dbReference type="InterPro" id="IPR036915">
    <property type="entry name" value="Cyclin-like_sf"/>
</dbReference>
<accession>A0A077ZX29</accession>
<evidence type="ECO:0000313" key="2">
    <source>
        <dbReference type="Proteomes" id="UP000039865"/>
    </source>
</evidence>
<dbReference type="EMBL" id="CCKQ01001976">
    <property type="protein sequence ID" value="CDW73071.1"/>
    <property type="molecule type" value="Genomic_DNA"/>
</dbReference>
<proteinExistence type="predicted"/>
<dbReference type="InParanoid" id="A0A077ZX29"/>
<dbReference type="Pfam" id="PF21797">
    <property type="entry name" value="CycT2-like_C"/>
    <property type="match status" value="1"/>
</dbReference>
<dbReference type="CDD" id="cd20546">
    <property type="entry name" value="CYCLIN_SpCG1C_ScCTK2-like_rpt2"/>
    <property type="match status" value="1"/>
</dbReference>
<dbReference type="AlphaFoldDB" id="A0A077ZX29"/>
<name>A0A077ZX29_STYLE</name>
<dbReference type="InterPro" id="IPR043198">
    <property type="entry name" value="Cyclin/Ssn8"/>
</dbReference>
<evidence type="ECO:0000313" key="1">
    <source>
        <dbReference type="EMBL" id="CDW73071.1"/>
    </source>
</evidence>
<dbReference type="PANTHER" id="PTHR10026">
    <property type="entry name" value="CYCLIN"/>
    <property type="match status" value="1"/>
</dbReference>
<dbReference type="Gene3D" id="1.10.472.10">
    <property type="entry name" value="Cyclin-like"/>
    <property type="match status" value="2"/>
</dbReference>
<dbReference type="SUPFAM" id="SSF47954">
    <property type="entry name" value="Cyclin-like"/>
    <property type="match status" value="2"/>
</dbReference>
<organism evidence="1 2">
    <name type="scientific">Stylonychia lemnae</name>
    <name type="common">Ciliate</name>
    <dbReference type="NCBI Taxonomy" id="5949"/>
    <lineage>
        <taxon>Eukaryota</taxon>
        <taxon>Sar</taxon>
        <taxon>Alveolata</taxon>
        <taxon>Ciliophora</taxon>
        <taxon>Intramacronucleata</taxon>
        <taxon>Spirotrichea</taxon>
        <taxon>Stichotrichia</taxon>
        <taxon>Sporadotrichida</taxon>
        <taxon>Oxytrichidae</taxon>
        <taxon>Stylonychinae</taxon>
        <taxon>Stylonychia</taxon>
    </lineage>
</organism>
<dbReference type="GO" id="GO:0016538">
    <property type="term" value="F:cyclin-dependent protein serine/threonine kinase regulator activity"/>
    <property type="evidence" value="ECO:0007669"/>
    <property type="project" value="InterPro"/>
</dbReference>
<dbReference type="Proteomes" id="UP000039865">
    <property type="component" value="Unassembled WGS sequence"/>
</dbReference>
<keyword evidence="2" id="KW-1185">Reference proteome</keyword>
<dbReference type="GO" id="GO:0006357">
    <property type="term" value="P:regulation of transcription by RNA polymerase II"/>
    <property type="evidence" value="ECO:0007669"/>
    <property type="project" value="InterPro"/>
</dbReference>
<protein>
    <submittedName>
        <fullName evidence="1">Cyclin family protein</fullName>
    </submittedName>
</protein>
<sequence>MNLMLYEEWTTSPSQADGLSEAEERRQLEEIYAIIVELTKLLSRDQFIASSAMVIIHKYFKLQSLVNVSSPPLFIATSSVFISAKVLYMPVTLEKAVQALFHIEKRQNRTSMMKASLTKDREKHYRDMLERIEFEILQMIGFDSEHELPYKHLRSFCEKHVPVASRASLHSTAFRFCNDSFKLPACLYFHPKIIAAACIQMAAKWRMNNGLEAGMELRIQGHPWFKWIDSAIEQAQITEVITYLRVLYQKQPETKKPTQENVQISSTVQILFSLQSNVLLQGP</sequence>
<gene>
    <name evidence="1" type="primary">Contig12525.g13366</name>
    <name evidence="1" type="ORF">STYLEM_2040</name>
</gene>
<reference evidence="1 2" key="1">
    <citation type="submission" date="2014-06" db="EMBL/GenBank/DDBJ databases">
        <authorList>
            <person name="Swart Estienne"/>
        </authorList>
    </citation>
    <scope>NUCLEOTIDE SEQUENCE [LARGE SCALE GENOMIC DNA]</scope>
    <source>
        <strain evidence="1 2">130c</strain>
    </source>
</reference>